<gene>
    <name evidence="1" type="ORF">APZ42_000261</name>
</gene>
<comment type="caution">
    <text evidence="1">The sequence shown here is derived from an EMBL/GenBank/DDBJ whole genome shotgun (WGS) entry which is preliminary data.</text>
</comment>
<dbReference type="Proteomes" id="UP000076858">
    <property type="component" value="Unassembled WGS sequence"/>
</dbReference>
<protein>
    <submittedName>
        <fullName evidence="1">Uncharacterized protein</fullName>
    </submittedName>
</protein>
<dbReference type="EMBL" id="LRGB01003910">
    <property type="protein sequence ID" value="KZS02625.1"/>
    <property type="molecule type" value="Genomic_DNA"/>
</dbReference>
<keyword evidence="2" id="KW-1185">Reference proteome</keyword>
<dbReference type="AlphaFoldDB" id="A0A164JSW8"/>
<evidence type="ECO:0000313" key="1">
    <source>
        <dbReference type="EMBL" id="KZS02625.1"/>
    </source>
</evidence>
<proteinExistence type="predicted"/>
<name>A0A164JSW8_9CRUS</name>
<reference evidence="1 2" key="1">
    <citation type="submission" date="2016-03" db="EMBL/GenBank/DDBJ databases">
        <title>EvidentialGene: Evidence-directed Construction of Genes on Genomes.</title>
        <authorList>
            <person name="Gilbert D.G."/>
            <person name="Choi J.-H."/>
            <person name="Mockaitis K."/>
            <person name="Colbourne J."/>
            <person name="Pfrender M."/>
        </authorList>
    </citation>
    <scope>NUCLEOTIDE SEQUENCE [LARGE SCALE GENOMIC DNA]</scope>
    <source>
        <strain evidence="1 2">Xinb3</strain>
        <tissue evidence="1">Complete organism</tissue>
    </source>
</reference>
<feature type="non-terminal residue" evidence="1">
    <location>
        <position position="1"/>
    </location>
</feature>
<accession>A0A164JSW8</accession>
<organism evidence="1 2">
    <name type="scientific">Daphnia magna</name>
    <dbReference type="NCBI Taxonomy" id="35525"/>
    <lineage>
        <taxon>Eukaryota</taxon>
        <taxon>Metazoa</taxon>
        <taxon>Ecdysozoa</taxon>
        <taxon>Arthropoda</taxon>
        <taxon>Crustacea</taxon>
        <taxon>Branchiopoda</taxon>
        <taxon>Diplostraca</taxon>
        <taxon>Cladocera</taxon>
        <taxon>Anomopoda</taxon>
        <taxon>Daphniidae</taxon>
        <taxon>Daphnia</taxon>
    </lineage>
</organism>
<dbReference type="OrthoDB" id="6347320at2759"/>
<evidence type="ECO:0000313" key="2">
    <source>
        <dbReference type="Proteomes" id="UP000076858"/>
    </source>
</evidence>
<sequence length="71" mass="8165">KLISHKKIKAHRKKETSTKNSILFMLWSRYQATELSTNQLLEEIVLELRSSFPSVVSDHPMNINDGNINSP</sequence>